<dbReference type="PANTHER" id="PTHR22899:SF0">
    <property type="entry name" value="F-BOX ASSOCIATED DOMAIN-CONTAINING PROTEIN-RELATED"/>
    <property type="match status" value="1"/>
</dbReference>
<dbReference type="PANTHER" id="PTHR22899">
    <property type="entry name" value="CYCLIN-RELATED F-BOX FAMILY"/>
    <property type="match status" value="1"/>
</dbReference>
<feature type="domain" description="Sdz-33 F-box" evidence="1">
    <location>
        <begin position="176"/>
        <end position="240"/>
    </location>
</feature>
<evidence type="ECO:0000313" key="3">
    <source>
        <dbReference type="Proteomes" id="UP000230233"/>
    </source>
</evidence>
<sequence length="311" mass="36410">MDFRFLYSFLSKKALSLVKGIELPILFVEIKRKKEPEMILQFEGSSIEFTLELQINDENITNLYDFPTRVKVKHRSEAREVESTISNQEMDLVKWIQHINSFSENRGIEFYVGNTYFDIPTLRNTLPKLRDITITCSKDEPDEHDMLYVQNILRAFISKTQCLELNSVPLQENLSLQHIGIANLEVLSLDYQSNMRFDDLRTLNVESCFIAKGSDQMSLVDLNRFFKLWIKGSNPRLNELFIEWDTEIIPDWNVLLKGLKAIETTSEEEEEEEAKFFTIRNCRGITARLKVDHDEDSARVDFEIIRLIPIN</sequence>
<dbReference type="OrthoDB" id="5832245at2759"/>
<proteinExistence type="predicted"/>
<dbReference type="Pfam" id="PF07735">
    <property type="entry name" value="FBA_2"/>
    <property type="match status" value="1"/>
</dbReference>
<evidence type="ECO:0000259" key="1">
    <source>
        <dbReference type="Pfam" id="PF07735"/>
    </source>
</evidence>
<dbReference type="EMBL" id="PDUG01000006">
    <property type="protein sequence ID" value="PIC21809.1"/>
    <property type="molecule type" value="Genomic_DNA"/>
</dbReference>
<dbReference type="STRING" id="1611254.A0A2G5T3R6"/>
<accession>A0A2G5T3R6</accession>
<dbReference type="InterPro" id="IPR053222">
    <property type="entry name" value="Zygotic_Embryogenesis-Asso"/>
</dbReference>
<dbReference type="InterPro" id="IPR012885">
    <property type="entry name" value="F-box_Sdz-33"/>
</dbReference>
<reference evidence="3" key="1">
    <citation type="submission" date="2017-10" db="EMBL/GenBank/DDBJ databases">
        <title>Rapid genome shrinkage in a self-fertile nematode reveals novel sperm competition proteins.</title>
        <authorList>
            <person name="Yin D."/>
            <person name="Schwarz E.M."/>
            <person name="Thomas C.G."/>
            <person name="Felde R.L."/>
            <person name="Korf I.F."/>
            <person name="Cutter A.D."/>
            <person name="Schartner C.M."/>
            <person name="Ralston E.J."/>
            <person name="Meyer B.J."/>
            <person name="Haag E.S."/>
        </authorList>
    </citation>
    <scope>NUCLEOTIDE SEQUENCE [LARGE SCALE GENOMIC DNA]</scope>
    <source>
        <strain evidence="3">JU1422</strain>
    </source>
</reference>
<name>A0A2G5T3R6_9PELO</name>
<gene>
    <name evidence="2" type="primary">Cnig_chr_X.g26511</name>
    <name evidence="2" type="ORF">B9Z55_026511</name>
</gene>
<protein>
    <recommendedName>
        <fullName evidence="1">Sdz-33 F-box domain-containing protein</fullName>
    </recommendedName>
</protein>
<keyword evidence="3" id="KW-1185">Reference proteome</keyword>
<dbReference type="AlphaFoldDB" id="A0A2G5T3R6"/>
<dbReference type="Proteomes" id="UP000230233">
    <property type="component" value="Chromosome X"/>
</dbReference>
<organism evidence="2 3">
    <name type="scientific">Caenorhabditis nigoni</name>
    <dbReference type="NCBI Taxonomy" id="1611254"/>
    <lineage>
        <taxon>Eukaryota</taxon>
        <taxon>Metazoa</taxon>
        <taxon>Ecdysozoa</taxon>
        <taxon>Nematoda</taxon>
        <taxon>Chromadorea</taxon>
        <taxon>Rhabditida</taxon>
        <taxon>Rhabditina</taxon>
        <taxon>Rhabditomorpha</taxon>
        <taxon>Rhabditoidea</taxon>
        <taxon>Rhabditidae</taxon>
        <taxon>Peloderinae</taxon>
        <taxon>Caenorhabditis</taxon>
    </lineage>
</organism>
<comment type="caution">
    <text evidence="2">The sequence shown here is derived from an EMBL/GenBank/DDBJ whole genome shotgun (WGS) entry which is preliminary data.</text>
</comment>
<evidence type="ECO:0000313" key="2">
    <source>
        <dbReference type="EMBL" id="PIC21809.1"/>
    </source>
</evidence>